<organism evidence="2 3">
    <name type="scientific">Metarhizium anisopliae BRIP 53293</name>
    <dbReference type="NCBI Taxonomy" id="1291518"/>
    <lineage>
        <taxon>Eukaryota</taxon>
        <taxon>Fungi</taxon>
        <taxon>Dikarya</taxon>
        <taxon>Ascomycota</taxon>
        <taxon>Pezizomycotina</taxon>
        <taxon>Sordariomycetes</taxon>
        <taxon>Hypocreomycetidae</taxon>
        <taxon>Hypocreales</taxon>
        <taxon>Clavicipitaceae</taxon>
        <taxon>Metarhizium</taxon>
    </lineage>
</organism>
<dbReference type="EMBL" id="KE384722">
    <property type="protein sequence ID" value="KJK82783.1"/>
    <property type="molecule type" value="Genomic_DNA"/>
</dbReference>
<dbReference type="OrthoDB" id="5149762at2759"/>
<feature type="chain" id="PRO_5002342529" evidence="1">
    <location>
        <begin position="17"/>
        <end position="130"/>
    </location>
</feature>
<reference evidence="3" key="1">
    <citation type="journal article" date="2014" name="BMC Genomics">
        <title>The genome sequence of the biocontrol fungus Metarhizium anisopliae and comparative genomics of Metarhizium species.</title>
        <authorList>
            <person name="Pattemore J.A."/>
            <person name="Hane J.K."/>
            <person name="Williams A.H."/>
            <person name="Wilson B.A."/>
            <person name="Stodart B.J."/>
            <person name="Ash G.J."/>
        </authorList>
    </citation>
    <scope>NUCLEOTIDE SEQUENCE [LARGE SCALE GENOMIC DNA]</scope>
    <source>
        <strain evidence="3">BRIP 53293</strain>
    </source>
</reference>
<gene>
    <name evidence="2" type="ORF">H634G_01920</name>
</gene>
<name>A0A0D9P9F6_METAN</name>
<dbReference type="AlphaFoldDB" id="A0A0D9P9F6"/>
<accession>A0A0D9P9F6</accession>
<keyword evidence="1" id="KW-0732">Signal</keyword>
<evidence type="ECO:0000256" key="1">
    <source>
        <dbReference type="SAM" id="SignalP"/>
    </source>
</evidence>
<evidence type="ECO:0000313" key="3">
    <source>
        <dbReference type="Proteomes" id="UP000054544"/>
    </source>
</evidence>
<dbReference type="Proteomes" id="UP000054544">
    <property type="component" value="Unassembled WGS sequence"/>
</dbReference>
<keyword evidence="3" id="KW-1185">Reference proteome</keyword>
<protein>
    <submittedName>
        <fullName evidence="2">Uncharacterized protein</fullName>
    </submittedName>
</protein>
<sequence length="130" mass="13756">MLALAILLSAAAGVNAILDGHVRGVQISETEYICADNCVHAGIYFAQLGHLCPVKEVVRREQGGELDEFPYDCRGAKKPDTVVFAPLQGKEKPENCDVFLGNATDVNSACVANRIVGGGTKILQLSEVAA</sequence>
<evidence type="ECO:0000313" key="2">
    <source>
        <dbReference type="EMBL" id="KJK82783.1"/>
    </source>
</evidence>
<feature type="signal peptide" evidence="1">
    <location>
        <begin position="1"/>
        <end position="16"/>
    </location>
</feature>
<proteinExistence type="predicted"/>